<keyword evidence="3" id="KW-1185">Reference proteome</keyword>
<evidence type="ECO:0000313" key="1">
    <source>
        <dbReference type="EMBL" id="KFD57415.1"/>
    </source>
</evidence>
<evidence type="ECO:0000313" key="2">
    <source>
        <dbReference type="EMBL" id="KFD66521.1"/>
    </source>
</evidence>
<dbReference type="EMBL" id="KL367524">
    <property type="protein sequence ID" value="KFD66521.1"/>
    <property type="molecule type" value="Genomic_DNA"/>
</dbReference>
<gene>
    <name evidence="1" type="ORF">M513_01518</name>
    <name evidence="2" type="ORF">M514_01518</name>
</gene>
<dbReference type="Proteomes" id="UP000030764">
    <property type="component" value="Unassembled WGS sequence"/>
</dbReference>
<organism evidence="1 3">
    <name type="scientific">Trichuris suis</name>
    <name type="common">pig whipworm</name>
    <dbReference type="NCBI Taxonomy" id="68888"/>
    <lineage>
        <taxon>Eukaryota</taxon>
        <taxon>Metazoa</taxon>
        <taxon>Ecdysozoa</taxon>
        <taxon>Nematoda</taxon>
        <taxon>Enoplea</taxon>
        <taxon>Dorylaimia</taxon>
        <taxon>Trichinellida</taxon>
        <taxon>Trichuridae</taxon>
        <taxon>Trichuris</taxon>
    </lineage>
</organism>
<sequence>MVQSNIPYAFALMHFLFNHVRSAAHRVITEAGKSQSQLGVLTLRRGVNVFTKSSSTFVFKVNGAFCTEVGCSSGINATVR</sequence>
<protein>
    <submittedName>
        <fullName evidence="1">Uncharacterized protein</fullName>
    </submittedName>
</protein>
<dbReference type="AlphaFoldDB" id="A0A085MJL9"/>
<name>A0A085MJL9_9BILA</name>
<dbReference type="Proteomes" id="UP000030758">
    <property type="component" value="Unassembled WGS sequence"/>
</dbReference>
<proteinExistence type="predicted"/>
<reference evidence="1 3" key="1">
    <citation type="journal article" date="2014" name="Nat. Genet.">
        <title>Genome and transcriptome of the porcine whipworm Trichuris suis.</title>
        <authorList>
            <person name="Jex A.R."/>
            <person name="Nejsum P."/>
            <person name="Schwarz E.M."/>
            <person name="Hu L."/>
            <person name="Young N.D."/>
            <person name="Hall R.S."/>
            <person name="Korhonen P.K."/>
            <person name="Liao S."/>
            <person name="Thamsborg S."/>
            <person name="Xia J."/>
            <person name="Xu P."/>
            <person name="Wang S."/>
            <person name="Scheerlinck J.P."/>
            <person name="Hofmann A."/>
            <person name="Sternberg P.W."/>
            <person name="Wang J."/>
            <person name="Gasser R.B."/>
        </authorList>
    </citation>
    <scope>NUCLEOTIDE SEQUENCE [LARGE SCALE GENOMIC DNA]</scope>
    <source>
        <strain evidence="2">DCEP-RM93F</strain>
        <strain evidence="1">DCEP-RM93M</strain>
    </source>
</reference>
<dbReference type="EMBL" id="KL363188">
    <property type="protein sequence ID" value="KFD57415.1"/>
    <property type="molecule type" value="Genomic_DNA"/>
</dbReference>
<evidence type="ECO:0000313" key="3">
    <source>
        <dbReference type="Proteomes" id="UP000030764"/>
    </source>
</evidence>
<accession>A0A085MJL9</accession>